<dbReference type="AlphaFoldDB" id="A0A7J7U574"/>
<proteinExistence type="predicted"/>
<protein>
    <submittedName>
        <fullName evidence="1">Galectin like</fullName>
    </submittedName>
</protein>
<accession>A0A7J7U574</accession>
<keyword evidence="2" id="KW-1185">Reference proteome</keyword>
<evidence type="ECO:0000313" key="1">
    <source>
        <dbReference type="EMBL" id="KAF6308019.1"/>
    </source>
</evidence>
<dbReference type="EMBL" id="JABWUV010000014">
    <property type="protein sequence ID" value="KAF6308019.1"/>
    <property type="molecule type" value="Genomic_DNA"/>
</dbReference>
<dbReference type="Proteomes" id="UP000527355">
    <property type="component" value="Unassembled WGS sequence"/>
</dbReference>
<gene>
    <name evidence="1" type="ORF">mMyoMyo1_007680</name>
</gene>
<comment type="caution">
    <text evidence="1">The sequence shown here is derived from an EMBL/GenBank/DDBJ whole genome shotgun (WGS) entry which is preliminary data.</text>
</comment>
<sequence length="78" mass="9065">MWQLNSKLCSQTGSYSEILVYLAKGARNNQRSLTFHSSQTSHSGWKFSASTHVSECLWMDINFLIFTTEFKRYLQLIP</sequence>
<name>A0A7J7U574_MYOMY</name>
<evidence type="ECO:0000313" key="2">
    <source>
        <dbReference type="Proteomes" id="UP000527355"/>
    </source>
</evidence>
<reference evidence="1 2" key="1">
    <citation type="journal article" date="2020" name="Nature">
        <title>Six reference-quality genomes reveal evolution of bat adaptations.</title>
        <authorList>
            <person name="Jebb D."/>
            <person name="Huang Z."/>
            <person name="Pippel M."/>
            <person name="Hughes G.M."/>
            <person name="Lavrichenko K."/>
            <person name="Devanna P."/>
            <person name="Winkler S."/>
            <person name="Jermiin L.S."/>
            <person name="Skirmuntt E.C."/>
            <person name="Katzourakis A."/>
            <person name="Burkitt-Gray L."/>
            <person name="Ray D.A."/>
            <person name="Sullivan K.A.M."/>
            <person name="Roscito J.G."/>
            <person name="Kirilenko B.M."/>
            <person name="Davalos L.M."/>
            <person name="Corthals A.P."/>
            <person name="Power M.L."/>
            <person name="Jones G."/>
            <person name="Ransome R.D."/>
            <person name="Dechmann D.K.N."/>
            <person name="Locatelli A.G."/>
            <person name="Puechmaille S.J."/>
            <person name="Fedrigo O."/>
            <person name="Jarvis E.D."/>
            <person name="Hiller M."/>
            <person name="Vernes S.C."/>
            <person name="Myers E.W."/>
            <person name="Teeling E.C."/>
        </authorList>
    </citation>
    <scope>NUCLEOTIDE SEQUENCE [LARGE SCALE GENOMIC DNA]</scope>
    <source>
        <strain evidence="1">MMyoMyo1</strain>
        <tissue evidence="1">Flight muscle</tissue>
    </source>
</reference>
<organism evidence="1 2">
    <name type="scientific">Myotis myotis</name>
    <name type="common">Greater mouse-eared bat</name>
    <name type="synonym">Vespertilio myotis</name>
    <dbReference type="NCBI Taxonomy" id="51298"/>
    <lineage>
        <taxon>Eukaryota</taxon>
        <taxon>Metazoa</taxon>
        <taxon>Chordata</taxon>
        <taxon>Craniata</taxon>
        <taxon>Vertebrata</taxon>
        <taxon>Euteleostomi</taxon>
        <taxon>Mammalia</taxon>
        <taxon>Eutheria</taxon>
        <taxon>Laurasiatheria</taxon>
        <taxon>Chiroptera</taxon>
        <taxon>Yangochiroptera</taxon>
        <taxon>Vespertilionidae</taxon>
        <taxon>Myotis</taxon>
    </lineage>
</organism>